<dbReference type="STRING" id="1265819.PGRAN_13473"/>
<evidence type="ECO:0000313" key="2">
    <source>
        <dbReference type="Proteomes" id="UP000019253"/>
    </source>
</evidence>
<dbReference type="AlphaFoldDB" id="W7B839"/>
<gene>
    <name evidence="1" type="ORF">PGRAN_13473</name>
</gene>
<reference evidence="1 2" key="1">
    <citation type="journal article" date="2014" name="Int. J. Syst. Evol. Microbiol.">
        <title>Listeria floridensis sp. nov., Listeria aquatica sp. nov., Listeria cornellensis sp. nov., Listeria riparia sp. nov. and Listeria grandensis sp. nov., from agricultural and natural environments.</title>
        <authorList>
            <person name="den Bakker H.C."/>
            <person name="Warchocki S."/>
            <person name="Wright E.M."/>
            <person name="Allred A.F."/>
            <person name="Ahlstrom C."/>
            <person name="Manuel C.S."/>
            <person name="Stasiewicz M.J."/>
            <person name="Burrell A."/>
            <person name="Roof S."/>
            <person name="Strawn L."/>
            <person name="Fortes E.D."/>
            <person name="Nightingale K.K."/>
            <person name="Kephart D."/>
            <person name="Wiedmann M."/>
        </authorList>
    </citation>
    <scope>NUCLEOTIDE SEQUENCE [LARGE SCALE GENOMIC DNA]</scope>
    <source>
        <strain evidence="2">FSL F6-971</strain>
    </source>
</reference>
<name>W7B839_9LIST</name>
<accession>W7B839</accession>
<comment type="caution">
    <text evidence="1">The sequence shown here is derived from an EMBL/GenBank/DDBJ whole genome shotgun (WGS) entry which is preliminary data.</text>
</comment>
<dbReference type="PATRIC" id="fig|1265819.5.peg.2685"/>
<evidence type="ECO:0000313" key="1">
    <source>
        <dbReference type="EMBL" id="EUJ22077.1"/>
    </source>
</evidence>
<dbReference type="Proteomes" id="UP000019253">
    <property type="component" value="Unassembled WGS sequence"/>
</dbReference>
<keyword evidence="2" id="KW-1185">Reference proteome</keyword>
<proteinExistence type="predicted"/>
<sequence length="119" mass="12146">MTEVEIGEAKDILAPIITSGLYKGSTKISGKATPKATVFVSVFHKNEGDGAGTVVNVRVDDGGSWETGVLALKVGDTVRTSSSLGGVDALQSVGSHFVVKATNASGTKITKTKGTVLPK</sequence>
<protein>
    <submittedName>
        <fullName evidence="1">Uncharacterized protein</fullName>
    </submittedName>
</protein>
<dbReference type="EMBL" id="AODD01000024">
    <property type="protein sequence ID" value="EUJ22077.1"/>
    <property type="molecule type" value="Genomic_DNA"/>
</dbReference>
<dbReference type="RefSeq" id="WP_036067490.1">
    <property type="nucleotide sequence ID" value="NZ_AODD01000024.1"/>
</dbReference>
<organism evidence="1 2">
    <name type="scientific">Listeria grandensis FSL F6-0971</name>
    <dbReference type="NCBI Taxonomy" id="1265819"/>
    <lineage>
        <taxon>Bacteria</taxon>
        <taxon>Bacillati</taxon>
        <taxon>Bacillota</taxon>
        <taxon>Bacilli</taxon>
        <taxon>Bacillales</taxon>
        <taxon>Listeriaceae</taxon>
        <taxon>Listeria</taxon>
    </lineage>
</organism>